<dbReference type="InterPro" id="IPR003675">
    <property type="entry name" value="Rce1/LyrA-like_dom"/>
</dbReference>
<keyword evidence="3" id="KW-0482">Metalloprotease</keyword>
<accession>A0A940XUS8</accession>
<evidence type="ECO:0000259" key="2">
    <source>
        <dbReference type="Pfam" id="PF02517"/>
    </source>
</evidence>
<feature type="transmembrane region" description="Helical" evidence="1">
    <location>
        <begin position="64"/>
        <end position="82"/>
    </location>
</feature>
<feature type="transmembrane region" description="Helical" evidence="1">
    <location>
        <begin position="144"/>
        <end position="165"/>
    </location>
</feature>
<protein>
    <submittedName>
        <fullName evidence="3">CPBP family intramembrane metalloprotease</fullName>
    </submittedName>
</protein>
<keyword evidence="1" id="KW-1133">Transmembrane helix</keyword>
<proteinExistence type="predicted"/>
<dbReference type="PANTHER" id="PTHR39430">
    <property type="entry name" value="MEMBRANE-ASSOCIATED PROTEASE-RELATED"/>
    <property type="match status" value="1"/>
</dbReference>
<organism evidence="3 4">
    <name type="scientific">Streptomyces liliiviolaceus</name>
    <dbReference type="NCBI Taxonomy" id="2823109"/>
    <lineage>
        <taxon>Bacteria</taxon>
        <taxon>Bacillati</taxon>
        <taxon>Actinomycetota</taxon>
        <taxon>Actinomycetes</taxon>
        <taxon>Kitasatosporales</taxon>
        <taxon>Streptomycetaceae</taxon>
        <taxon>Streptomyces</taxon>
    </lineage>
</organism>
<feature type="transmembrane region" description="Helical" evidence="1">
    <location>
        <begin position="226"/>
        <end position="246"/>
    </location>
</feature>
<keyword evidence="1" id="KW-0812">Transmembrane</keyword>
<evidence type="ECO:0000313" key="3">
    <source>
        <dbReference type="EMBL" id="MBQ0851042.1"/>
    </source>
</evidence>
<name>A0A940XUS8_9ACTN</name>
<keyword evidence="3" id="KW-0378">Hydrolase</keyword>
<dbReference type="GO" id="GO:0008237">
    <property type="term" value="F:metallopeptidase activity"/>
    <property type="evidence" value="ECO:0007669"/>
    <property type="project" value="UniProtKB-KW"/>
</dbReference>
<feature type="domain" description="CAAX prenyl protease 2/Lysostaphin resistance protein A-like" evidence="2">
    <location>
        <begin position="147"/>
        <end position="237"/>
    </location>
</feature>
<feature type="transmembrane region" description="Helical" evidence="1">
    <location>
        <begin position="177"/>
        <end position="197"/>
    </location>
</feature>
<feature type="transmembrane region" description="Helical" evidence="1">
    <location>
        <begin position="203"/>
        <end position="219"/>
    </location>
</feature>
<gene>
    <name evidence="3" type="ORF">J8N05_23030</name>
</gene>
<sequence>MAHVTGRHRWWRPLTGTVAVIGMWLLLFMVVYFVAYGVGSAQGYPEDSDEAIDFGPTLNTALDLTYLALAIPVVLLAVRWVGRRPAGTVSSVQGRLRKRRLGQYALIALPLVAAGMGGMLLVPGDGEVSGTGTSGDVWVGLDRYLPALAMLVVLVPLQAAAEEYVFRGWLLQAVGGLFRSPWIAVLPQAVLFAAAHGWGTPEGFTDLVVFGVLAGWLTVRTGGLEAAVALHAVNNLLSFALSAAFVGGLESDETAADLPWQLAAIDITVIVAFTAVVLWLDRRRARSLGAPGPYSVPGYDADASLRAQRVVGSTTS</sequence>
<feature type="transmembrane region" description="Helical" evidence="1">
    <location>
        <begin position="12"/>
        <end position="35"/>
    </location>
</feature>
<keyword evidence="3" id="KW-0645">Protease</keyword>
<dbReference type="PANTHER" id="PTHR39430:SF1">
    <property type="entry name" value="PROTEASE"/>
    <property type="match status" value="1"/>
</dbReference>
<comment type="caution">
    <text evidence="3">The sequence shown here is derived from an EMBL/GenBank/DDBJ whole genome shotgun (WGS) entry which is preliminary data.</text>
</comment>
<evidence type="ECO:0000256" key="1">
    <source>
        <dbReference type="SAM" id="Phobius"/>
    </source>
</evidence>
<dbReference type="Proteomes" id="UP000677413">
    <property type="component" value="Unassembled WGS sequence"/>
</dbReference>
<dbReference type="GO" id="GO:0004175">
    <property type="term" value="F:endopeptidase activity"/>
    <property type="evidence" value="ECO:0007669"/>
    <property type="project" value="UniProtKB-ARBA"/>
</dbReference>
<reference evidence="3 4" key="1">
    <citation type="submission" date="2021-04" db="EMBL/GenBank/DDBJ databases">
        <authorList>
            <person name="Tang X."/>
            <person name="Zhou X."/>
            <person name="Chen X."/>
            <person name="Cernava T."/>
            <person name="Zhang C."/>
        </authorList>
    </citation>
    <scope>NUCLEOTIDE SEQUENCE [LARGE SCALE GENOMIC DNA]</scope>
    <source>
        <strain evidence="3 4">BH-SS-21</strain>
    </source>
</reference>
<keyword evidence="4" id="KW-1185">Reference proteome</keyword>
<feature type="transmembrane region" description="Helical" evidence="1">
    <location>
        <begin position="103"/>
        <end position="124"/>
    </location>
</feature>
<dbReference type="AlphaFoldDB" id="A0A940XUS8"/>
<evidence type="ECO:0000313" key="4">
    <source>
        <dbReference type="Proteomes" id="UP000677413"/>
    </source>
</evidence>
<dbReference type="GO" id="GO:0080120">
    <property type="term" value="P:CAAX-box protein maturation"/>
    <property type="evidence" value="ECO:0007669"/>
    <property type="project" value="UniProtKB-ARBA"/>
</dbReference>
<dbReference type="Pfam" id="PF02517">
    <property type="entry name" value="Rce1-like"/>
    <property type="match status" value="1"/>
</dbReference>
<keyword evidence="1" id="KW-0472">Membrane</keyword>
<feature type="transmembrane region" description="Helical" evidence="1">
    <location>
        <begin position="258"/>
        <end position="280"/>
    </location>
</feature>
<dbReference type="EMBL" id="JAGPYQ010000001">
    <property type="protein sequence ID" value="MBQ0851042.1"/>
    <property type="molecule type" value="Genomic_DNA"/>
</dbReference>